<evidence type="ECO:0000313" key="3">
    <source>
        <dbReference type="EMBL" id="EDM25998.1"/>
    </source>
</evidence>
<dbReference type="InterPro" id="IPR012902">
    <property type="entry name" value="N_methyl_site"/>
</dbReference>
<accession>A6DQU8</accession>
<name>A6DQU8_9BACT</name>
<dbReference type="EMBL" id="ABCK01000021">
    <property type="protein sequence ID" value="EDM25998.1"/>
    <property type="molecule type" value="Genomic_DNA"/>
</dbReference>
<dbReference type="InterPro" id="IPR045584">
    <property type="entry name" value="Pilin-like"/>
</dbReference>
<proteinExistence type="predicted"/>
<evidence type="ECO:0000259" key="2">
    <source>
        <dbReference type="Pfam" id="PF07596"/>
    </source>
</evidence>
<evidence type="ECO:0000256" key="1">
    <source>
        <dbReference type="ARBA" id="ARBA00022481"/>
    </source>
</evidence>
<keyword evidence="1" id="KW-0488">Methylation</keyword>
<dbReference type="SUPFAM" id="SSF54523">
    <property type="entry name" value="Pili subunits"/>
    <property type="match status" value="1"/>
</dbReference>
<dbReference type="NCBIfam" id="TIGR02532">
    <property type="entry name" value="IV_pilin_GFxxxE"/>
    <property type="match status" value="1"/>
</dbReference>
<organism evidence="3 4">
    <name type="scientific">Lentisphaera araneosa HTCC2155</name>
    <dbReference type="NCBI Taxonomy" id="313628"/>
    <lineage>
        <taxon>Bacteria</taxon>
        <taxon>Pseudomonadati</taxon>
        <taxon>Lentisphaerota</taxon>
        <taxon>Lentisphaeria</taxon>
        <taxon>Lentisphaerales</taxon>
        <taxon>Lentisphaeraceae</taxon>
        <taxon>Lentisphaera</taxon>
    </lineage>
</organism>
<dbReference type="PANTHER" id="PTHR30093">
    <property type="entry name" value="GENERAL SECRETION PATHWAY PROTEIN G"/>
    <property type="match status" value="1"/>
</dbReference>
<keyword evidence="4" id="KW-1185">Reference proteome</keyword>
<evidence type="ECO:0000313" key="4">
    <source>
        <dbReference type="Proteomes" id="UP000004947"/>
    </source>
</evidence>
<gene>
    <name evidence="3" type="ORF">LNTAR_19412</name>
</gene>
<protein>
    <submittedName>
        <fullName evidence="3">6-phosphogluconolactonase</fullName>
    </submittedName>
</protein>
<feature type="domain" description="DUF1559" evidence="2">
    <location>
        <begin position="29"/>
        <end position="120"/>
    </location>
</feature>
<dbReference type="Pfam" id="PF07596">
    <property type="entry name" value="SBP_bac_10"/>
    <property type="match status" value="1"/>
</dbReference>
<dbReference type="STRING" id="313628.LNTAR_19412"/>
<dbReference type="InterPro" id="IPR000983">
    <property type="entry name" value="Bac_GSPG_pilin"/>
</dbReference>
<dbReference type="GO" id="GO:0015627">
    <property type="term" value="C:type II protein secretion system complex"/>
    <property type="evidence" value="ECO:0007669"/>
    <property type="project" value="InterPro"/>
</dbReference>
<dbReference type="Gene3D" id="3.30.700.10">
    <property type="entry name" value="Glycoprotein, Type 4 Pilin"/>
    <property type="match status" value="1"/>
</dbReference>
<dbReference type="PRINTS" id="PR00813">
    <property type="entry name" value="BCTERIALGSPG"/>
</dbReference>
<sequence length="228" mass="25456">MKKFTLIELLLVVAIIGILASLLIPGLSKARLKARAAVCKSNLKNISLATTLYQEDNNEYYPSFSGLDSSISENNGTHWFGQKGTQAKHAMDVTERPVNTYLGHDSDGEEVPVANCPIAESNGYKYFSQKGCYYHGVQRKETADDLDSDEGSLRSSDIYNTSTMAAIVEKDYYIWIFEPSSQYLRFNHEPGNPRFVAAFVDGHIAENNVISGEGYQFKSSRINLINFE</sequence>
<dbReference type="AlphaFoldDB" id="A6DQU8"/>
<dbReference type="eggNOG" id="COG2165">
    <property type="taxonomic scope" value="Bacteria"/>
</dbReference>
<dbReference type="InterPro" id="IPR011453">
    <property type="entry name" value="DUF1559"/>
</dbReference>
<dbReference type="GO" id="GO:0015628">
    <property type="term" value="P:protein secretion by the type II secretion system"/>
    <property type="evidence" value="ECO:0007669"/>
    <property type="project" value="InterPro"/>
</dbReference>
<reference evidence="3 4" key="1">
    <citation type="journal article" date="2010" name="J. Bacteriol.">
        <title>Genome sequence of Lentisphaera araneosa HTCC2155T, the type species of the order Lentisphaerales in the phylum Lentisphaerae.</title>
        <authorList>
            <person name="Thrash J.C."/>
            <person name="Cho J.C."/>
            <person name="Vergin K.L."/>
            <person name="Morris R.M."/>
            <person name="Giovannoni S.J."/>
        </authorList>
    </citation>
    <scope>NUCLEOTIDE SEQUENCE [LARGE SCALE GENOMIC DNA]</scope>
    <source>
        <strain evidence="3 4">HTCC2155</strain>
    </source>
</reference>
<comment type="caution">
    <text evidence="3">The sequence shown here is derived from an EMBL/GenBank/DDBJ whole genome shotgun (WGS) entry which is preliminary data.</text>
</comment>
<dbReference type="RefSeq" id="WP_007280221.1">
    <property type="nucleotide sequence ID" value="NZ_ABCK01000021.1"/>
</dbReference>
<dbReference type="Proteomes" id="UP000004947">
    <property type="component" value="Unassembled WGS sequence"/>
</dbReference>